<evidence type="ECO:0000256" key="10">
    <source>
        <dbReference type="ARBA" id="ARBA00032985"/>
    </source>
</evidence>
<dbReference type="AlphaFoldDB" id="A0A9P5NSP1"/>
<comment type="caution">
    <text evidence="12">The sequence shown here is derived from an EMBL/GenBank/DDBJ whole genome shotgun (WGS) entry which is preliminary data.</text>
</comment>
<evidence type="ECO:0000256" key="5">
    <source>
        <dbReference type="ARBA" id="ARBA00022692"/>
    </source>
</evidence>
<evidence type="ECO:0000256" key="4">
    <source>
        <dbReference type="ARBA" id="ARBA00018170"/>
    </source>
</evidence>
<dbReference type="GO" id="GO:0061617">
    <property type="term" value="C:MICOS complex"/>
    <property type="evidence" value="ECO:0007669"/>
    <property type="project" value="UniProtKB-UniRule"/>
</dbReference>
<dbReference type="OrthoDB" id="3351225at2759"/>
<dbReference type="Pfam" id="PF17050">
    <property type="entry name" value="AIM5"/>
    <property type="match status" value="1"/>
</dbReference>
<gene>
    <name evidence="12" type="ORF">CPB84DRAFT_1645003</name>
</gene>
<sequence length="101" mass="11074">MSFLLGPLSGALVAGGVYYGFSNLIRTRTQQHITDLHNLSVRLVETPTLVPAPDPAATRVKPHAFSAELKSRWNEQIAALFTNVHSLDRTAVEWGKSLVYG</sequence>
<reference evidence="12" key="1">
    <citation type="submission" date="2020-11" db="EMBL/GenBank/DDBJ databases">
        <authorList>
            <consortium name="DOE Joint Genome Institute"/>
            <person name="Ahrendt S."/>
            <person name="Riley R."/>
            <person name="Andreopoulos W."/>
            <person name="LaButti K."/>
            <person name="Pangilinan J."/>
            <person name="Ruiz-duenas F.J."/>
            <person name="Barrasa J.M."/>
            <person name="Sanchez-Garcia M."/>
            <person name="Camarero S."/>
            <person name="Miyauchi S."/>
            <person name="Serrano A."/>
            <person name="Linde D."/>
            <person name="Babiker R."/>
            <person name="Drula E."/>
            <person name="Ayuso-Fernandez I."/>
            <person name="Pacheco R."/>
            <person name="Padilla G."/>
            <person name="Ferreira P."/>
            <person name="Barriuso J."/>
            <person name="Kellner H."/>
            <person name="Castanera R."/>
            <person name="Alfaro M."/>
            <person name="Ramirez L."/>
            <person name="Pisabarro A.G."/>
            <person name="Kuo A."/>
            <person name="Tritt A."/>
            <person name="Lipzen A."/>
            <person name="He G."/>
            <person name="Yan M."/>
            <person name="Ng V."/>
            <person name="Cullen D."/>
            <person name="Martin F."/>
            <person name="Rosso M.-N."/>
            <person name="Henrissat B."/>
            <person name="Hibbett D."/>
            <person name="Martinez A.T."/>
            <person name="Grigoriev I.V."/>
        </authorList>
    </citation>
    <scope>NUCLEOTIDE SEQUENCE</scope>
    <source>
        <strain evidence="12">AH 44721</strain>
    </source>
</reference>
<dbReference type="InterPro" id="IPR031463">
    <property type="entry name" value="Mic12"/>
</dbReference>
<keyword evidence="6" id="KW-1133">Transmembrane helix</keyword>
<name>A0A9P5NSP1_GYMJU</name>
<evidence type="ECO:0000256" key="6">
    <source>
        <dbReference type="ARBA" id="ARBA00022989"/>
    </source>
</evidence>
<evidence type="ECO:0000256" key="2">
    <source>
        <dbReference type="ARBA" id="ARBA00004370"/>
    </source>
</evidence>
<keyword evidence="5" id="KW-0812">Transmembrane</keyword>
<dbReference type="EMBL" id="JADNYJ010000035">
    <property type="protein sequence ID" value="KAF8902534.1"/>
    <property type="molecule type" value="Genomic_DNA"/>
</dbReference>
<keyword evidence="8" id="KW-0472">Membrane</keyword>
<organism evidence="12 13">
    <name type="scientific">Gymnopilus junonius</name>
    <name type="common">Spectacular rustgill mushroom</name>
    <name type="synonym">Gymnopilus spectabilis subsp. junonius</name>
    <dbReference type="NCBI Taxonomy" id="109634"/>
    <lineage>
        <taxon>Eukaryota</taxon>
        <taxon>Fungi</taxon>
        <taxon>Dikarya</taxon>
        <taxon>Basidiomycota</taxon>
        <taxon>Agaricomycotina</taxon>
        <taxon>Agaricomycetes</taxon>
        <taxon>Agaricomycetidae</taxon>
        <taxon>Agaricales</taxon>
        <taxon>Agaricineae</taxon>
        <taxon>Hymenogastraceae</taxon>
        <taxon>Gymnopilus</taxon>
    </lineage>
</organism>
<evidence type="ECO:0000256" key="8">
    <source>
        <dbReference type="ARBA" id="ARBA00023136"/>
    </source>
</evidence>
<keyword evidence="13" id="KW-1185">Reference proteome</keyword>
<comment type="subunit">
    <text evidence="11">Component of the mitochondrial contact site and cristae organizing system (MICOS) complex.</text>
</comment>
<dbReference type="GO" id="GO:0042407">
    <property type="term" value="P:cristae formation"/>
    <property type="evidence" value="ECO:0007669"/>
    <property type="project" value="InterPro"/>
</dbReference>
<evidence type="ECO:0000313" key="13">
    <source>
        <dbReference type="Proteomes" id="UP000724874"/>
    </source>
</evidence>
<comment type="subcellular location">
    <subcellularLocation>
        <location evidence="2">Membrane</location>
    </subcellularLocation>
    <subcellularLocation>
        <location evidence="11">Mitochondrion inner membrane</location>
        <topology evidence="11">Single-pass membrane protein</topology>
    </subcellularLocation>
</comment>
<comment type="similarity">
    <text evidence="3 11">Belongs to the MICOS complex subunit Mic12 family.</text>
</comment>
<accession>A0A9P5NSP1</accession>
<protein>
    <recommendedName>
        <fullName evidence="4 11">MICOS complex subunit MIC12</fullName>
    </recommendedName>
    <alternativeName>
        <fullName evidence="10 11">Altered inheritance of mitochondria protein 5, mitochondrial</fullName>
    </alternativeName>
    <alternativeName>
        <fullName evidence="9 11">Found in mitochondrial proteome protein 51</fullName>
    </alternativeName>
</protein>
<evidence type="ECO:0000256" key="3">
    <source>
        <dbReference type="ARBA" id="ARBA00009188"/>
    </source>
</evidence>
<feature type="non-terminal residue" evidence="12">
    <location>
        <position position="1"/>
    </location>
</feature>
<dbReference type="GO" id="GO:0044284">
    <property type="term" value="C:mitochondrial crista junction"/>
    <property type="evidence" value="ECO:0007669"/>
    <property type="project" value="InterPro"/>
</dbReference>
<dbReference type="Proteomes" id="UP000724874">
    <property type="component" value="Unassembled WGS sequence"/>
</dbReference>
<keyword evidence="7 11" id="KW-0496">Mitochondrion</keyword>
<evidence type="ECO:0000256" key="9">
    <source>
        <dbReference type="ARBA" id="ARBA00032159"/>
    </source>
</evidence>
<evidence type="ECO:0000313" key="12">
    <source>
        <dbReference type="EMBL" id="KAF8902534.1"/>
    </source>
</evidence>
<evidence type="ECO:0000256" key="1">
    <source>
        <dbReference type="ARBA" id="ARBA00002689"/>
    </source>
</evidence>
<proteinExistence type="inferred from homology"/>
<evidence type="ECO:0000256" key="7">
    <source>
        <dbReference type="ARBA" id="ARBA00023128"/>
    </source>
</evidence>
<comment type="function">
    <text evidence="1 11">Component of the MICOS complex, a large protein complex of the mitochondrial inner membrane that plays crucial roles in the maintenance of crista junctions, inner membrane architecture, and formation of contact sites to the outer membrane.</text>
</comment>
<evidence type="ECO:0000256" key="11">
    <source>
        <dbReference type="RuleBase" id="RU363010"/>
    </source>
</evidence>
<keyword evidence="11" id="KW-0999">Mitochondrion inner membrane</keyword>